<dbReference type="RefSeq" id="WP_126449833.1">
    <property type="nucleotide sequence ID" value="NZ_AP018553.1"/>
</dbReference>
<dbReference type="PANTHER" id="PTHR10840:SF0">
    <property type="entry name" value="PROGRAMMED CELL DEATH PROTEIN 5"/>
    <property type="match status" value="1"/>
</dbReference>
<feature type="region of interest" description="Disordered" evidence="4">
    <location>
        <begin position="14"/>
        <end position="33"/>
    </location>
</feature>
<evidence type="ECO:0000256" key="1">
    <source>
        <dbReference type="ARBA" id="ARBA00010490"/>
    </source>
</evidence>
<dbReference type="PIRSF" id="PIRSF015730">
    <property type="entry name" value="TFAR19"/>
    <property type="match status" value="1"/>
</dbReference>
<dbReference type="GeneID" id="38666443"/>
<reference evidence="6" key="1">
    <citation type="journal article" date="2014" name="Int. J. Syst. Evol. Microbiol.">
        <title>Complete genome sequence of Corynebacterium casei LMG S-19264T (=DSM 44701T), isolated from a smear-ripened cheese.</title>
        <authorList>
            <consortium name="US DOE Joint Genome Institute (JGI-PGF)"/>
            <person name="Walter F."/>
            <person name="Albersmeier A."/>
            <person name="Kalinowski J."/>
            <person name="Ruckert C."/>
        </authorList>
    </citation>
    <scope>NUCLEOTIDE SEQUENCE</scope>
    <source>
        <strain evidence="6">JCM 31740</strain>
    </source>
</reference>
<dbReference type="OrthoDB" id="7912at2157"/>
<evidence type="ECO:0000313" key="7">
    <source>
        <dbReference type="Proteomes" id="UP000276741"/>
    </source>
</evidence>
<name>A0A348B2Z7_9CREN</name>
<dbReference type="GO" id="GO:0003677">
    <property type="term" value="F:DNA binding"/>
    <property type="evidence" value="ECO:0007669"/>
    <property type="project" value="UniProtKB-UniRule"/>
</dbReference>
<reference evidence="7" key="2">
    <citation type="submission" date="2018-04" db="EMBL/GenBank/DDBJ databases">
        <title>Complete genome sequence of Sulfodiicoccus acidiphilus strain HS-1.</title>
        <authorList>
            <person name="Sakai H.D."/>
            <person name="Kurosawa N."/>
        </authorList>
    </citation>
    <scope>NUCLEOTIDE SEQUENCE [LARGE SCALE GENOMIC DNA]</scope>
    <source>
        <strain evidence="7">HS-1</strain>
    </source>
</reference>
<dbReference type="InterPro" id="IPR036883">
    <property type="entry name" value="PDCD5-like_sf"/>
</dbReference>
<dbReference type="EMBL" id="BMQS01000007">
    <property type="protein sequence ID" value="GGT93738.1"/>
    <property type="molecule type" value="Genomic_DNA"/>
</dbReference>
<evidence type="ECO:0000256" key="4">
    <source>
        <dbReference type="SAM" id="MobiDB-lite"/>
    </source>
</evidence>
<dbReference type="InterPro" id="IPR002836">
    <property type="entry name" value="PDCD5-like"/>
</dbReference>
<sequence length="114" mass="13290">MSDEYDPELEELLRRRANETRRKADEERQRAEMRAKKDAALRIILTPEARERLNNVRLVRPEVADAIENQLIALAQAGRVAVPVSEEDLKRILEQLSGQGKRDFNITIRERGWK</sequence>
<evidence type="ECO:0000256" key="2">
    <source>
        <dbReference type="ARBA" id="ARBA00023125"/>
    </source>
</evidence>
<dbReference type="Pfam" id="PF01984">
    <property type="entry name" value="dsDNA_bind"/>
    <property type="match status" value="1"/>
</dbReference>
<reference evidence="5" key="3">
    <citation type="journal article" date="2019" name="BMC Res. Notes">
        <title>Complete genome sequence of the Sulfodiicoccus acidiphilus strain HS-1T, the first crenarchaeon that lacks polB3, isolated from an acidic hot spring in Ohwaku-dani, Hakone, Japan.</title>
        <authorList>
            <person name="Sakai H.D."/>
            <person name="Kurosawa N."/>
        </authorList>
    </citation>
    <scope>NUCLEOTIDE SEQUENCE</scope>
    <source>
        <strain evidence="5">HS-1</strain>
    </source>
</reference>
<keyword evidence="7" id="KW-1185">Reference proteome</keyword>
<dbReference type="Proteomes" id="UP000276741">
    <property type="component" value="Chromosome"/>
</dbReference>
<keyword evidence="2 3" id="KW-0238">DNA-binding</keyword>
<evidence type="ECO:0000313" key="6">
    <source>
        <dbReference type="EMBL" id="GGT93738.1"/>
    </source>
</evidence>
<dbReference type="KEGG" id="sacd:HS1genome_0938"/>
<evidence type="ECO:0000256" key="3">
    <source>
        <dbReference type="HAMAP-Rule" id="MF_00026"/>
    </source>
</evidence>
<dbReference type="SUPFAM" id="SSF46950">
    <property type="entry name" value="Double-stranded DNA-binding domain"/>
    <property type="match status" value="1"/>
</dbReference>
<protein>
    <recommendedName>
        <fullName evidence="3">DNA-binding protein GCM10007116_09330</fullName>
    </recommendedName>
</protein>
<dbReference type="EMBL" id="AP018553">
    <property type="protein sequence ID" value="BBD72549.1"/>
    <property type="molecule type" value="Genomic_DNA"/>
</dbReference>
<proteinExistence type="inferred from homology"/>
<dbReference type="Gene3D" id="1.10.8.140">
    <property type="entry name" value="PDCD5-like"/>
    <property type="match status" value="1"/>
</dbReference>
<dbReference type="HAMAP" id="MF_00026">
    <property type="entry name" value="dsDNA_bind"/>
    <property type="match status" value="1"/>
</dbReference>
<dbReference type="AlphaFoldDB" id="A0A348B2Z7"/>
<dbReference type="GO" id="GO:0005829">
    <property type="term" value="C:cytosol"/>
    <property type="evidence" value="ECO:0007669"/>
    <property type="project" value="TreeGrafter"/>
</dbReference>
<dbReference type="InterPro" id="IPR022889">
    <property type="entry name" value="DNA_bind_arc"/>
</dbReference>
<comment type="similarity">
    <text evidence="1 3">Belongs to the PDCD5 family.</text>
</comment>
<dbReference type="FunFam" id="1.10.8.140:FF:000004">
    <property type="entry name" value="DNA-binding protein PAE3044"/>
    <property type="match status" value="1"/>
</dbReference>
<evidence type="ECO:0000313" key="5">
    <source>
        <dbReference type="EMBL" id="BBD72549.1"/>
    </source>
</evidence>
<dbReference type="NCBIfam" id="NF003268">
    <property type="entry name" value="PRK04239.1"/>
    <property type="match status" value="1"/>
</dbReference>
<dbReference type="PANTHER" id="PTHR10840">
    <property type="entry name" value="PROGRAMMED CELL DEATH PROTEIN 5"/>
    <property type="match status" value="1"/>
</dbReference>
<dbReference type="Proteomes" id="UP000616143">
    <property type="component" value="Unassembled WGS sequence"/>
</dbReference>
<gene>
    <name evidence="6" type="ORF">GCM10007116_09330</name>
    <name evidence="5" type="ORF">HS1genome_0938</name>
</gene>
<organism evidence="5 7">
    <name type="scientific">Sulfodiicoccus acidiphilus</name>
    <dbReference type="NCBI Taxonomy" id="1670455"/>
    <lineage>
        <taxon>Archaea</taxon>
        <taxon>Thermoproteota</taxon>
        <taxon>Thermoprotei</taxon>
        <taxon>Sulfolobales</taxon>
        <taxon>Sulfolobaceae</taxon>
        <taxon>Sulfodiicoccus</taxon>
    </lineage>
</organism>
<reference evidence="6" key="4">
    <citation type="submission" date="2020-09" db="EMBL/GenBank/DDBJ databases">
        <authorList>
            <person name="Sun Q."/>
            <person name="Ohkuma M."/>
        </authorList>
    </citation>
    <scope>NUCLEOTIDE SEQUENCE</scope>
    <source>
        <strain evidence="6">JCM 31740</strain>
    </source>
</reference>
<accession>A0A348B2Z7</accession>